<dbReference type="GO" id="GO:0097527">
    <property type="term" value="P:necroptotic signaling pathway"/>
    <property type="evidence" value="ECO:0007669"/>
    <property type="project" value="TreeGrafter"/>
</dbReference>
<dbReference type="Gene3D" id="1.10.510.10">
    <property type="entry name" value="Transferase(Phosphotransferase) domain 1"/>
    <property type="match status" value="1"/>
</dbReference>
<evidence type="ECO:0000256" key="2">
    <source>
        <dbReference type="ARBA" id="ARBA00022840"/>
    </source>
</evidence>
<gene>
    <name evidence="4" type="ORF">AMORRO_LOCUS6307</name>
</gene>
<protein>
    <submittedName>
        <fullName evidence="4">4679_t:CDS:1</fullName>
    </submittedName>
</protein>
<dbReference type="SUPFAM" id="SSF56112">
    <property type="entry name" value="Protein kinase-like (PK-like)"/>
    <property type="match status" value="1"/>
</dbReference>
<dbReference type="InterPro" id="IPR011009">
    <property type="entry name" value="Kinase-like_dom_sf"/>
</dbReference>
<evidence type="ECO:0000313" key="4">
    <source>
        <dbReference type="EMBL" id="CAG8567461.1"/>
    </source>
</evidence>
<keyword evidence="2" id="KW-0067">ATP-binding</keyword>
<dbReference type="AlphaFoldDB" id="A0A9N9BJ11"/>
<dbReference type="InterPro" id="IPR000719">
    <property type="entry name" value="Prot_kinase_dom"/>
</dbReference>
<dbReference type="GO" id="GO:0005524">
    <property type="term" value="F:ATP binding"/>
    <property type="evidence" value="ECO:0007669"/>
    <property type="project" value="UniProtKB-KW"/>
</dbReference>
<dbReference type="Proteomes" id="UP000789342">
    <property type="component" value="Unassembled WGS sequence"/>
</dbReference>
<dbReference type="PROSITE" id="PS50011">
    <property type="entry name" value="PROTEIN_KINASE_DOM"/>
    <property type="match status" value="1"/>
</dbReference>
<keyword evidence="1" id="KW-0547">Nucleotide-binding</keyword>
<keyword evidence="5" id="KW-1185">Reference proteome</keyword>
<sequence length="342" mass="39105">PTNMNLPIFNILQAIEPLEWLGDEFKEKTDDSVIVMKENINEKSDRWKRYNSVEEMIKGETDLRWIDYNMIYDIKFLAKGGCGKVYYAKINKSNGESCEVALKSVNNSADNVYEFMNEVINFNKTKNDQYVVTIYGIARDPVSLDYLLVMEYSTFGSLKDYIHNNISTLTWKERINFVHDIASGLTELHVVDLLHTDFHSGNLLLFGGRRNNLKVKITDLGLSRPLGVKPTEGQVFGVLPFIAPEVLLGSKYMKESDIYSLGIIMCTIATGKLPFDDRSYDQDLTLAICNGARPNIGKHTPEFYKELVQKCLDKDSKVRPTAKEIRSLAHRWKYEMQISKIG</sequence>
<reference evidence="4" key="1">
    <citation type="submission" date="2021-06" db="EMBL/GenBank/DDBJ databases">
        <authorList>
            <person name="Kallberg Y."/>
            <person name="Tangrot J."/>
            <person name="Rosling A."/>
        </authorList>
    </citation>
    <scope>NUCLEOTIDE SEQUENCE</scope>
    <source>
        <strain evidence="4">CL551</strain>
    </source>
</reference>
<name>A0A9N9BJ11_9GLOM</name>
<feature type="non-terminal residue" evidence="4">
    <location>
        <position position="342"/>
    </location>
</feature>
<dbReference type="InterPro" id="IPR001245">
    <property type="entry name" value="Ser-Thr/Tyr_kinase_cat_dom"/>
</dbReference>
<evidence type="ECO:0000256" key="1">
    <source>
        <dbReference type="ARBA" id="ARBA00022741"/>
    </source>
</evidence>
<dbReference type="PANTHER" id="PTHR44329">
    <property type="entry name" value="SERINE/THREONINE-PROTEIN KINASE TNNI3K-RELATED"/>
    <property type="match status" value="1"/>
</dbReference>
<feature type="domain" description="Protein kinase" evidence="3">
    <location>
        <begin position="71"/>
        <end position="333"/>
    </location>
</feature>
<dbReference type="EMBL" id="CAJVPV010004141">
    <property type="protein sequence ID" value="CAG8567461.1"/>
    <property type="molecule type" value="Genomic_DNA"/>
</dbReference>
<dbReference type="PANTHER" id="PTHR44329:SF298">
    <property type="entry name" value="MIXED LINEAGE KINASE DOMAIN-LIKE PROTEIN"/>
    <property type="match status" value="1"/>
</dbReference>
<organism evidence="4 5">
    <name type="scientific">Acaulospora morrowiae</name>
    <dbReference type="NCBI Taxonomy" id="94023"/>
    <lineage>
        <taxon>Eukaryota</taxon>
        <taxon>Fungi</taxon>
        <taxon>Fungi incertae sedis</taxon>
        <taxon>Mucoromycota</taxon>
        <taxon>Glomeromycotina</taxon>
        <taxon>Glomeromycetes</taxon>
        <taxon>Diversisporales</taxon>
        <taxon>Acaulosporaceae</taxon>
        <taxon>Acaulospora</taxon>
    </lineage>
</organism>
<dbReference type="OrthoDB" id="544350at2759"/>
<evidence type="ECO:0000259" key="3">
    <source>
        <dbReference type="PROSITE" id="PS50011"/>
    </source>
</evidence>
<accession>A0A9N9BJ11</accession>
<comment type="caution">
    <text evidence="4">The sequence shown here is derived from an EMBL/GenBank/DDBJ whole genome shotgun (WGS) entry which is preliminary data.</text>
</comment>
<proteinExistence type="predicted"/>
<evidence type="ECO:0000313" key="5">
    <source>
        <dbReference type="Proteomes" id="UP000789342"/>
    </source>
</evidence>
<dbReference type="GO" id="GO:0004672">
    <property type="term" value="F:protein kinase activity"/>
    <property type="evidence" value="ECO:0007669"/>
    <property type="project" value="InterPro"/>
</dbReference>
<dbReference type="InterPro" id="IPR051681">
    <property type="entry name" value="Ser/Thr_Kinases-Pseudokinases"/>
</dbReference>
<dbReference type="Pfam" id="PF07714">
    <property type="entry name" value="PK_Tyr_Ser-Thr"/>
    <property type="match status" value="1"/>
</dbReference>